<sequence>MRPVNANLKTINKIFCVVGNQKFKRISKCTTRKEAWLILETSHEGTNTMKQLKLQILTTKFKTYRILGNETISDFYARMCDMSNQSFDLENEYLNSKLVRKVF</sequence>
<dbReference type="Gramene" id="KJB44735">
    <property type="protein sequence ID" value="KJB44735"/>
    <property type="gene ID" value="B456_007G269000"/>
</dbReference>
<dbReference type="PANTHER" id="PTHR34676:SF8">
    <property type="entry name" value="TRANSMEMBRANE PROTEIN"/>
    <property type="match status" value="1"/>
</dbReference>
<evidence type="ECO:0000313" key="2">
    <source>
        <dbReference type="Proteomes" id="UP000032304"/>
    </source>
</evidence>
<dbReference type="Proteomes" id="UP000032304">
    <property type="component" value="Chromosome 7"/>
</dbReference>
<dbReference type="Pfam" id="PF14223">
    <property type="entry name" value="Retrotran_gag_2"/>
    <property type="match status" value="1"/>
</dbReference>
<keyword evidence="2" id="KW-1185">Reference proteome</keyword>
<reference evidence="1 2" key="1">
    <citation type="journal article" date="2012" name="Nature">
        <title>Repeated polyploidization of Gossypium genomes and the evolution of spinnable cotton fibres.</title>
        <authorList>
            <person name="Paterson A.H."/>
            <person name="Wendel J.F."/>
            <person name="Gundlach H."/>
            <person name="Guo H."/>
            <person name="Jenkins J."/>
            <person name="Jin D."/>
            <person name="Llewellyn D."/>
            <person name="Showmaker K.C."/>
            <person name="Shu S."/>
            <person name="Udall J."/>
            <person name="Yoo M.J."/>
            <person name="Byers R."/>
            <person name="Chen W."/>
            <person name="Doron-Faigenboim A."/>
            <person name="Duke M.V."/>
            <person name="Gong L."/>
            <person name="Grimwood J."/>
            <person name="Grover C."/>
            <person name="Grupp K."/>
            <person name="Hu G."/>
            <person name="Lee T.H."/>
            <person name="Li J."/>
            <person name="Lin L."/>
            <person name="Liu T."/>
            <person name="Marler B.S."/>
            <person name="Page J.T."/>
            <person name="Roberts A.W."/>
            <person name="Romanel E."/>
            <person name="Sanders W.S."/>
            <person name="Szadkowski E."/>
            <person name="Tan X."/>
            <person name="Tang H."/>
            <person name="Xu C."/>
            <person name="Wang J."/>
            <person name="Wang Z."/>
            <person name="Zhang D."/>
            <person name="Zhang L."/>
            <person name="Ashrafi H."/>
            <person name="Bedon F."/>
            <person name="Bowers J.E."/>
            <person name="Brubaker C.L."/>
            <person name="Chee P.W."/>
            <person name="Das S."/>
            <person name="Gingle A.R."/>
            <person name="Haigler C.H."/>
            <person name="Harker D."/>
            <person name="Hoffmann L.V."/>
            <person name="Hovav R."/>
            <person name="Jones D.C."/>
            <person name="Lemke C."/>
            <person name="Mansoor S."/>
            <person name="ur Rahman M."/>
            <person name="Rainville L.N."/>
            <person name="Rambani A."/>
            <person name="Reddy U.K."/>
            <person name="Rong J.K."/>
            <person name="Saranga Y."/>
            <person name="Scheffler B.E."/>
            <person name="Scheffler J.A."/>
            <person name="Stelly D.M."/>
            <person name="Triplett B.A."/>
            <person name="Van Deynze A."/>
            <person name="Vaslin M.F."/>
            <person name="Waghmare V.N."/>
            <person name="Walford S.A."/>
            <person name="Wright R.J."/>
            <person name="Zaki E.A."/>
            <person name="Zhang T."/>
            <person name="Dennis E.S."/>
            <person name="Mayer K.F."/>
            <person name="Peterson D.G."/>
            <person name="Rokhsar D.S."/>
            <person name="Wang X."/>
            <person name="Schmutz J."/>
        </authorList>
    </citation>
    <scope>NUCLEOTIDE SEQUENCE [LARGE SCALE GENOMIC DNA]</scope>
</reference>
<proteinExistence type="predicted"/>
<dbReference type="AlphaFoldDB" id="A0A0D2TM79"/>
<dbReference type="eggNOG" id="KOG0017">
    <property type="taxonomic scope" value="Eukaryota"/>
</dbReference>
<dbReference type="PANTHER" id="PTHR34676">
    <property type="entry name" value="DUF4219 DOMAIN-CONTAINING PROTEIN-RELATED"/>
    <property type="match status" value="1"/>
</dbReference>
<dbReference type="EMBL" id="CM001746">
    <property type="protein sequence ID" value="KJB44735.1"/>
    <property type="molecule type" value="Genomic_DNA"/>
</dbReference>
<accession>A0A0D2TM79</accession>
<gene>
    <name evidence="1" type="ORF">B456_007G269000</name>
</gene>
<name>A0A0D2TM79_GOSRA</name>
<organism evidence="1 2">
    <name type="scientific">Gossypium raimondii</name>
    <name type="common">Peruvian cotton</name>
    <name type="synonym">Gossypium klotzschianum subsp. raimondii</name>
    <dbReference type="NCBI Taxonomy" id="29730"/>
    <lineage>
        <taxon>Eukaryota</taxon>
        <taxon>Viridiplantae</taxon>
        <taxon>Streptophyta</taxon>
        <taxon>Embryophyta</taxon>
        <taxon>Tracheophyta</taxon>
        <taxon>Spermatophyta</taxon>
        <taxon>Magnoliopsida</taxon>
        <taxon>eudicotyledons</taxon>
        <taxon>Gunneridae</taxon>
        <taxon>Pentapetalae</taxon>
        <taxon>rosids</taxon>
        <taxon>malvids</taxon>
        <taxon>Malvales</taxon>
        <taxon>Malvaceae</taxon>
        <taxon>Malvoideae</taxon>
        <taxon>Gossypium</taxon>
    </lineage>
</organism>
<protein>
    <submittedName>
        <fullName evidence="1">Uncharacterized protein</fullName>
    </submittedName>
</protein>
<dbReference type="OMA" id="TSHEGTN"/>
<evidence type="ECO:0000313" key="1">
    <source>
        <dbReference type="EMBL" id="KJB44735.1"/>
    </source>
</evidence>